<dbReference type="InterPro" id="IPR000719">
    <property type="entry name" value="Prot_kinase_dom"/>
</dbReference>
<evidence type="ECO:0000256" key="3">
    <source>
        <dbReference type="ARBA" id="ARBA00022679"/>
    </source>
</evidence>
<accession>A0ABR1F3V4</accession>
<dbReference type="GeneID" id="90035995"/>
<organism evidence="11 12">
    <name type="scientific">Myxozyma melibiosi</name>
    <dbReference type="NCBI Taxonomy" id="54550"/>
    <lineage>
        <taxon>Eukaryota</taxon>
        <taxon>Fungi</taxon>
        <taxon>Dikarya</taxon>
        <taxon>Ascomycota</taxon>
        <taxon>Saccharomycotina</taxon>
        <taxon>Lipomycetes</taxon>
        <taxon>Lipomycetales</taxon>
        <taxon>Lipomycetaceae</taxon>
        <taxon>Myxozyma</taxon>
    </lineage>
</organism>
<evidence type="ECO:0000313" key="11">
    <source>
        <dbReference type="EMBL" id="KAK7204521.1"/>
    </source>
</evidence>
<gene>
    <name evidence="11" type="ORF">BZA70DRAFT_239776</name>
</gene>
<dbReference type="Gene3D" id="1.10.510.10">
    <property type="entry name" value="Transferase(Phosphotransferase) domain 1"/>
    <property type="match status" value="1"/>
</dbReference>
<keyword evidence="2 8" id="KW-0723">Serine/threonine-protein kinase</keyword>
<dbReference type="Proteomes" id="UP001498771">
    <property type="component" value="Unassembled WGS sequence"/>
</dbReference>
<evidence type="ECO:0000256" key="2">
    <source>
        <dbReference type="ARBA" id="ARBA00022527"/>
    </source>
</evidence>
<dbReference type="InterPro" id="IPR017441">
    <property type="entry name" value="Protein_kinase_ATP_BS"/>
</dbReference>
<name>A0ABR1F3V4_9ASCO</name>
<dbReference type="Pfam" id="PF00069">
    <property type="entry name" value="Pkinase"/>
    <property type="match status" value="1"/>
</dbReference>
<evidence type="ECO:0000259" key="10">
    <source>
        <dbReference type="PROSITE" id="PS50011"/>
    </source>
</evidence>
<feature type="region of interest" description="Disordered" evidence="9">
    <location>
        <begin position="293"/>
        <end position="339"/>
    </location>
</feature>
<comment type="caution">
    <text evidence="11">The sequence shown here is derived from an EMBL/GenBank/DDBJ whole genome shotgun (WGS) entry which is preliminary data.</text>
</comment>
<evidence type="ECO:0000313" key="12">
    <source>
        <dbReference type="Proteomes" id="UP001498771"/>
    </source>
</evidence>
<keyword evidence="4 7" id="KW-0547">Nucleotide-binding</keyword>
<comment type="similarity">
    <text evidence="1">Belongs to the protein kinase superfamily. CMGC Ser/Thr protein kinase family. CDC2/CDKX subfamily.</text>
</comment>
<dbReference type="CDD" id="cd07840">
    <property type="entry name" value="STKc_CDK9_like"/>
    <property type="match status" value="1"/>
</dbReference>
<dbReference type="EMBL" id="JBBJBU010000008">
    <property type="protein sequence ID" value="KAK7204521.1"/>
    <property type="molecule type" value="Genomic_DNA"/>
</dbReference>
<dbReference type="SUPFAM" id="SSF56112">
    <property type="entry name" value="Protein kinase-like (PK-like)"/>
    <property type="match status" value="1"/>
</dbReference>
<evidence type="ECO:0000256" key="8">
    <source>
        <dbReference type="RuleBase" id="RU000304"/>
    </source>
</evidence>
<dbReference type="InterPro" id="IPR008271">
    <property type="entry name" value="Ser/Thr_kinase_AS"/>
</dbReference>
<feature type="binding site" evidence="7">
    <location>
        <position position="38"/>
    </location>
    <ligand>
        <name>ATP</name>
        <dbReference type="ChEBI" id="CHEBI:30616"/>
    </ligand>
</feature>
<reference evidence="11 12" key="1">
    <citation type="submission" date="2024-03" db="EMBL/GenBank/DDBJ databases">
        <title>Genome-scale model development and genomic sequencing of the oleaginous clade Lipomyces.</title>
        <authorList>
            <consortium name="Lawrence Berkeley National Laboratory"/>
            <person name="Czajka J.J."/>
            <person name="Han Y."/>
            <person name="Kim J."/>
            <person name="Mondo S.J."/>
            <person name="Hofstad B.A."/>
            <person name="Robles A."/>
            <person name="Haridas S."/>
            <person name="Riley R."/>
            <person name="LaButti K."/>
            <person name="Pangilinan J."/>
            <person name="Andreopoulos W."/>
            <person name="Lipzen A."/>
            <person name="Yan J."/>
            <person name="Wang M."/>
            <person name="Ng V."/>
            <person name="Grigoriev I.V."/>
            <person name="Spatafora J.W."/>
            <person name="Magnuson J.K."/>
            <person name="Baker S.E."/>
            <person name="Pomraning K.R."/>
        </authorList>
    </citation>
    <scope>NUCLEOTIDE SEQUENCE [LARGE SCALE GENOMIC DNA]</scope>
    <source>
        <strain evidence="11 12">Phaff 52-87</strain>
    </source>
</reference>
<dbReference type="PANTHER" id="PTHR24056:SF546">
    <property type="entry name" value="CYCLIN-DEPENDENT KINASE 12"/>
    <property type="match status" value="1"/>
</dbReference>
<sequence>MQEQVGSIYERQSQVGEGTYGKVYKAINQITKERVALKRIRMESERDGFPITALREIKLLQSVRHENVVALLEIMVEKAQVYMVFEYVDHDLTGILTHPSFKLEQSHIKHLHKQLLEGLAYLHKRGILHRDIKGSNILISSSGDLKLADFGLARFYNKHKSTLEYTNRVITLWYRPPELLLGATAYGAAVDVWGAGCLMVELYTRSAVFQGHDEIEQLEAIYSVMGTPTKESWPDMDKLPWYELVKPPEEKASRFKSMFESLLPPCGLELAMQLLSLNPANRPSAEKALEHDYFAHEEPKPVRPDMLGDLGEWHEYESKQRRRRERERAAQQQQAGKKE</sequence>
<dbReference type="InterPro" id="IPR050108">
    <property type="entry name" value="CDK"/>
</dbReference>
<feature type="compositionally biased region" description="Basic and acidic residues" evidence="9">
    <location>
        <begin position="293"/>
        <end position="303"/>
    </location>
</feature>
<feature type="compositionally biased region" description="Low complexity" evidence="9">
    <location>
        <begin position="330"/>
        <end position="339"/>
    </location>
</feature>
<dbReference type="SMART" id="SM00220">
    <property type="entry name" value="S_TKc"/>
    <property type="match status" value="1"/>
</dbReference>
<proteinExistence type="inferred from homology"/>
<evidence type="ECO:0000256" key="5">
    <source>
        <dbReference type="ARBA" id="ARBA00022777"/>
    </source>
</evidence>
<keyword evidence="3" id="KW-0808">Transferase</keyword>
<evidence type="ECO:0000256" key="1">
    <source>
        <dbReference type="ARBA" id="ARBA00006485"/>
    </source>
</evidence>
<dbReference type="PANTHER" id="PTHR24056">
    <property type="entry name" value="CELL DIVISION PROTEIN KINASE"/>
    <property type="match status" value="1"/>
</dbReference>
<protein>
    <submittedName>
        <fullName evidence="11">Kinase-like domain-containing protein</fullName>
    </submittedName>
</protein>
<evidence type="ECO:0000256" key="9">
    <source>
        <dbReference type="SAM" id="MobiDB-lite"/>
    </source>
</evidence>
<feature type="domain" description="Protein kinase" evidence="10">
    <location>
        <begin position="9"/>
        <end position="294"/>
    </location>
</feature>
<keyword evidence="5" id="KW-0418">Kinase</keyword>
<dbReference type="Gene3D" id="3.30.200.20">
    <property type="entry name" value="Phosphorylase Kinase, domain 1"/>
    <property type="match status" value="1"/>
</dbReference>
<keyword evidence="6 7" id="KW-0067">ATP-binding</keyword>
<evidence type="ECO:0000256" key="7">
    <source>
        <dbReference type="PROSITE-ProRule" id="PRU10141"/>
    </source>
</evidence>
<evidence type="ECO:0000256" key="4">
    <source>
        <dbReference type="ARBA" id="ARBA00022741"/>
    </source>
</evidence>
<dbReference type="PROSITE" id="PS50011">
    <property type="entry name" value="PROTEIN_KINASE_DOM"/>
    <property type="match status" value="1"/>
</dbReference>
<dbReference type="InterPro" id="IPR011009">
    <property type="entry name" value="Kinase-like_dom_sf"/>
</dbReference>
<dbReference type="PROSITE" id="PS00108">
    <property type="entry name" value="PROTEIN_KINASE_ST"/>
    <property type="match status" value="1"/>
</dbReference>
<dbReference type="RefSeq" id="XP_064767554.1">
    <property type="nucleotide sequence ID" value="XM_064910483.1"/>
</dbReference>
<dbReference type="PROSITE" id="PS00107">
    <property type="entry name" value="PROTEIN_KINASE_ATP"/>
    <property type="match status" value="1"/>
</dbReference>
<evidence type="ECO:0000256" key="6">
    <source>
        <dbReference type="ARBA" id="ARBA00022840"/>
    </source>
</evidence>
<keyword evidence="12" id="KW-1185">Reference proteome</keyword>